<feature type="compositionally biased region" description="Low complexity" evidence="1">
    <location>
        <begin position="761"/>
        <end position="774"/>
    </location>
</feature>
<feature type="compositionally biased region" description="Low complexity" evidence="1">
    <location>
        <begin position="651"/>
        <end position="663"/>
    </location>
</feature>
<keyword evidence="5" id="KW-1185">Reference proteome</keyword>
<feature type="region of interest" description="Disordered" evidence="1">
    <location>
        <begin position="848"/>
        <end position="929"/>
    </location>
</feature>
<feature type="compositionally biased region" description="Low complexity" evidence="1">
    <location>
        <begin position="261"/>
        <end position="309"/>
    </location>
</feature>
<feature type="chain" id="PRO_5045438830" description="DUF5648 domain-containing protein" evidence="2">
    <location>
        <begin position="22"/>
        <end position="1399"/>
    </location>
</feature>
<evidence type="ECO:0000313" key="4">
    <source>
        <dbReference type="EMBL" id="KAL0951811.1"/>
    </source>
</evidence>
<feature type="region of interest" description="Disordered" evidence="1">
    <location>
        <begin position="1030"/>
        <end position="1078"/>
    </location>
</feature>
<feature type="compositionally biased region" description="Pro residues" evidence="1">
    <location>
        <begin position="179"/>
        <end position="196"/>
    </location>
</feature>
<feature type="compositionally biased region" description="Low complexity" evidence="1">
    <location>
        <begin position="886"/>
        <end position="897"/>
    </location>
</feature>
<evidence type="ECO:0000259" key="3">
    <source>
        <dbReference type="Pfam" id="PF18885"/>
    </source>
</evidence>
<dbReference type="Pfam" id="PF18885">
    <property type="entry name" value="DUF5648"/>
    <property type="match status" value="1"/>
</dbReference>
<evidence type="ECO:0000313" key="5">
    <source>
        <dbReference type="Proteomes" id="UP001556367"/>
    </source>
</evidence>
<protein>
    <recommendedName>
        <fullName evidence="3">DUF5648 domain-containing protein</fullName>
    </recommendedName>
</protein>
<feature type="compositionally biased region" description="Acidic residues" evidence="1">
    <location>
        <begin position="52"/>
        <end position="62"/>
    </location>
</feature>
<feature type="compositionally biased region" description="Low complexity" evidence="1">
    <location>
        <begin position="370"/>
        <end position="397"/>
    </location>
</feature>
<feature type="compositionally biased region" description="Polar residues" evidence="1">
    <location>
        <begin position="734"/>
        <end position="750"/>
    </location>
</feature>
<feature type="region of interest" description="Disordered" evidence="1">
    <location>
        <begin position="734"/>
        <end position="795"/>
    </location>
</feature>
<feature type="region of interest" description="Disordered" evidence="1">
    <location>
        <begin position="957"/>
        <end position="1012"/>
    </location>
</feature>
<feature type="compositionally biased region" description="Polar residues" evidence="1">
    <location>
        <begin position="342"/>
        <end position="365"/>
    </location>
</feature>
<keyword evidence="2" id="KW-0732">Signal</keyword>
<feature type="compositionally biased region" description="Polar residues" evidence="1">
    <location>
        <begin position="214"/>
        <end position="243"/>
    </location>
</feature>
<evidence type="ECO:0000256" key="1">
    <source>
        <dbReference type="SAM" id="MobiDB-lite"/>
    </source>
</evidence>
<feature type="compositionally biased region" description="Polar residues" evidence="1">
    <location>
        <begin position="862"/>
        <end position="873"/>
    </location>
</feature>
<comment type="caution">
    <text evidence="4">The sequence shown here is derived from an EMBL/GenBank/DDBJ whole genome shotgun (WGS) entry which is preliminary data.</text>
</comment>
<gene>
    <name evidence="4" type="ORF">HGRIS_008478</name>
</gene>
<feature type="compositionally biased region" description="Polar residues" evidence="1">
    <location>
        <begin position="900"/>
        <end position="915"/>
    </location>
</feature>
<feature type="region of interest" description="Disordered" evidence="1">
    <location>
        <begin position="101"/>
        <end position="439"/>
    </location>
</feature>
<feature type="compositionally biased region" description="Low complexity" evidence="1">
    <location>
        <begin position="980"/>
        <end position="1012"/>
    </location>
</feature>
<feature type="compositionally biased region" description="Pro residues" evidence="1">
    <location>
        <begin position="1196"/>
        <end position="1212"/>
    </location>
</feature>
<reference evidence="5" key="1">
    <citation type="submission" date="2024-06" db="EMBL/GenBank/DDBJ databases">
        <title>Multi-omics analyses provide insights into the biosynthesis of the anticancer antibiotic pleurotin in Hohenbuehelia grisea.</title>
        <authorList>
            <person name="Weaver J.A."/>
            <person name="Alberti F."/>
        </authorList>
    </citation>
    <scope>NUCLEOTIDE SEQUENCE [LARGE SCALE GENOMIC DNA]</scope>
    <source>
        <strain evidence="5">T-177</strain>
    </source>
</reference>
<accession>A0ABR3J830</accession>
<feature type="compositionally biased region" description="Low complexity" evidence="1">
    <location>
        <begin position="103"/>
        <end position="113"/>
    </location>
</feature>
<dbReference type="InterPro" id="IPR043708">
    <property type="entry name" value="DUF5648"/>
</dbReference>
<evidence type="ECO:0000256" key="2">
    <source>
        <dbReference type="SAM" id="SignalP"/>
    </source>
</evidence>
<dbReference type="EMBL" id="JASNQZ010000011">
    <property type="protein sequence ID" value="KAL0951811.1"/>
    <property type="molecule type" value="Genomic_DNA"/>
</dbReference>
<feature type="region of interest" description="Disordered" evidence="1">
    <location>
        <begin position="579"/>
        <end position="716"/>
    </location>
</feature>
<name>A0ABR3J830_9AGAR</name>
<feature type="region of interest" description="Disordered" evidence="1">
    <location>
        <begin position="50"/>
        <end position="87"/>
    </location>
</feature>
<feature type="domain" description="DUF5648" evidence="3">
    <location>
        <begin position="1231"/>
        <end position="1370"/>
    </location>
</feature>
<dbReference type="Proteomes" id="UP001556367">
    <property type="component" value="Unassembled WGS sequence"/>
</dbReference>
<feature type="compositionally biased region" description="Polar residues" evidence="1">
    <location>
        <begin position="775"/>
        <end position="785"/>
    </location>
</feature>
<feature type="region of interest" description="Disordered" evidence="1">
    <location>
        <begin position="1121"/>
        <end position="1217"/>
    </location>
</feature>
<sequence length="1399" mass="140449">MKLTSAFVLLALRGVVQYAAASAATVTVLENIGTTTVKYTLGANDPAFTANAEEDDDDDDEPVLSAIPTSMPRASSGVIPSADPSAPVVAVSSAPSRIGSELNASARNARSSSGPIPTRPVRGPGSLPFPYMDEPDGFKPPVKAGASSSTARRPAPPGGRGPSIPTSGSAPVEPARPTLAPPLTPSAPPPASPPAGEPSSPLGRVDPSAVPSDVPSNPLATPSPNTPESSAFANPSPTPSDLSDSVPAPTGTPSNPPVAPVSPSGAPVVSPPGASNTGPSASGTSSSQSAPPSADPDVPSTPTDSPSNSLAAPVPTDVPSNPPAAPSNPSAAPVVTPVDPTNPLSSPSGVPTNNPATAQDPSATPSDPVAAPSSTSNPASSGATAVSTDPTVTPSSTIHASAPSGPSDTPSNPPAAPSKPLGAASSPSDAPTVPSVVPSAVPPATPLNTLAAAEAARGPSVRPTVAPFVPDASRSPYELNDSFIPDIEAAVRTAVAPIVSDAAQVLNRPINTVANELENAVFAYKMSRPAIPFITPSIKTPTLIAAKSVGAAVIRPTPPSIPAAIPAVGAPGLDSSPSIGVSSAVGPSPAPVPPVERPASAAPSAGQNSRPDAPKAPKSPIEPAVPVASQLSQGVDASDASGSSQFPGKPAAPGASGASGASPTDRPSVPPSVAEPPTIVTPNAREGSPTAVGLNNSQPPKAPTAPLVSGGSNSSEVDASVAFGLSQSTAAAPVSENKSSAKAIQTQSMPVAQGPPDTDVSAASGASSPSTPSSNGKTTVSGTTDSSKRPHLPPITEIFHGKYSMDDTLLSDVVNEFDNEFRDILSPLTPNSAKSPLVPLPPVAPGKSQLVGLKPSGPAITTALSEGPKSTATDAPAVVKAPPTSPSNSGSGTIPPSVSGPGQSAASGAENSTPSKLGDPSIPAASQAQGAATTSASAVSNALGAITPSGPSNVAALNSTNGVAPSPVKPLESKSAPATSDSPLVSGSPSSKFTPPTKATASAAGAPNAAVSSPPSVNIIVVPGAPQIPETAATNGVPDASPKGSMPKTPVNPLSPSVPPSNDKPGTTDSSKRPPLPPISHIFHGKYAMDDTLLSEVASEFKGDTLNPFIPFSAKAPHVQLRPVTLRKPSPLAPTSNKPGPAGAGRPPLFRPDSSRTPTPHILPHPITGTDRPVAPDTSRRLPPSGSQRAHHVPAQPFPAPPKVPVRPPVSPGQPSSDSDCMYILSNSMELYRAYNSQKEDHLYTTDRFEMDAARSKGYRFEGITGLLSKEWQQGFLPLFHLRHPTAVDQLYTSDPKEKDRAIKKLGYKLHNIVGYVFDDGVVSSCGAVPLYQMYHAEKRDHFYSTSLAETRDAVRRMGYTQQGVVGYVLPPRKKHPSGKSNFIGIAGMDRLGRLGMGI</sequence>
<feature type="signal peptide" evidence="2">
    <location>
        <begin position="1"/>
        <end position="21"/>
    </location>
</feature>
<feature type="compositionally biased region" description="Polar residues" evidence="1">
    <location>
        <begin position="629"/>
        <end position="646"/>
    </location>
</feature>
<feature type="compositionally biased region" description="Low complexity" evidence="1">
    <location>
        <begin position="423"/>
        <end position="439"/>
    </location>
</feature>
<feature type="compositionally biased region" description="Low complexity" evidence="1">
    <location>
        <begin position="327"/>
        <end position="338"/>
    </location>
</feature>
<feature type="compositionally biased region" description="Low complexity" evidence="1">
    <location>
        <begin position="1157"/>
        <end position="1170"/>
    </location>
</feature>
<proteinExistence type="predicted"/>
<organism evidence="4 5">
    <name type="scientific">Hohenbuehelia grisea</name>
    <dbReference type="NCBI Taxonomy" id="104357"/>
    <lineage>
        <taxon>Eukaryota</taxon>
        <taxon>Fungi</taxon>
        <taxon>Dikarya</taxon>
        <taxon>Basidiomycota</taxon>
        <taxon>Agaricomycotina</taxon>
        <taxon>Agaricomycetes</taxon>
        <taxon>Agaricomycetidae</taxon>
        <taxon>Agaricales</taxon>
        <taxon>Pleurotineae</taxon>
        <taxon>Pleurotaceae</taxon>
        <taxon>Hohenbuehelia</taxon>
    </lineage>
</organism>
<feature type="compositionally biased region" description="Low complexity" evidence="1">
    <location>
        <begin position="78"/>
        <end position="87"/>
    </location>
</feature>